<dbReference type="Ensembl" id="ENSCUST00005007170.1">
    <property type="protein sequence ID" value="ENSCUSP00005006915.1"/>
    <property type="gene ID" value="ENSCUSG00005003811.1"/>
</dbReference>
<name>A0A8C3U2L3_CATUS</name>
<evidence type="ECO:0000256" key="4">
    <source>
        <dbReference type="ARBA" id="ARBA00022552"/>
    </source>
</evidence>
<keyword evidence="12" id="KW-1185">Reference proteome</keyword>
<evidence type="ECO:0000256" key="2">
    <source>
        <dbReference type="ARBA" id="ARBA00010559"/>
    </source>
</evidence>
<evidence type="ECO:0000256" key="3">
    <source>
        <dbReference type="ARBA" id="ARBA00022517"/>
    </source>
</evidence>
<feature type="region of interest" description="Disordered" evidence="9">
    <location>
        <begin position="571"/>
        <end position="599"/>
    </location>
</feature>
<dbReference type="Pfam" id="PF08146">
    <property type="entry name" value="BP28CT"/>
    <property type="match status" value="1"/>
</dbReference>
<evidence type="ECO:0000313" key="12">
    <source>
        <dbReference type="Proteomes" id="UP000694563"/>
    </source>
</evidence>
<dbReference type="SMART" id="SM01036">
    <property type="entry name" value="BP28CT"/>
    <property type="match status" value="1"/>
</dbReference>
<evidence type="ECO:0000256" key="6">
    <source>
        <dbReference type="ARBA" id="ARBA00023274"/>
    </source>
</evidence>
<keyword evidence="8" id="KW-0175">Coiled coil</keyword>
<dbReference type="PANTHER" id="PTHR13457:SF1">
    <property type="entry name" value="HEAT REPEAT-CONTAINING PROTEIN 1"/>
    <property type="match status" value="1"/>
</dbReference>
<reference evidence="11" key="2">
    <citation type="submission" date="2025-08" db="UniProtKB">
        <authorList>
            <consortium name="Ensembl"/>
        </authorList>
    </citation>
    <scope>IDENTIFICATION</scope>
</reference>
<keyword evidence="5 7" id="KW-0539">Nucleus</keyword>
<reference evidence="11" key="3">
    <citation type="submission" date="2025-09" db="UniProtKB">
        <authorList>
            <consortium name="Ensembl"/>
        </authorList>
    </citation>
    <scope>IDENTIFICATION</scope>
</reference>
<dbReference type="InterPro" id="IPR012954">
    <property type="entry name" value="BP28_C_dom"/>
</dbReference>
<keyword evidence="3 7" id="KW-0690">Ribosome biogenesis</keyword>
<evidence type="ECO:0000256" key="1">
    <source>
        <dbReference type="ARBA" id="ARBA00004604"/>
    </source>
</evidence>
<feature type="domain" description="BP28 C-terminal" evidence="10">
    <location>
        <begin position="1244"/>
        <end position="1397"/>
    </location>
</feature>
<evidence type="ECO:0000256" key="7">
    <source>
        <dbReference type="RuleBase" id="RU367065"/>
    </source>
</evidence>
<evidence type="ECO:0000256" key="8">
    <source>
        <dbReference type="SAM" id="Coils"/>
    </source>
</evidence>
<dbReference type="InterPro" id="IPR011989">
    <property type="entry name" value="ARM-like"/>
</dbReference>
<keyword evidence="4 7" id="KW-0698">rRNA processing</keyword>
<sequence>MSVVHHIMKDLGKGLFALGLDIMPRNVIRDSFDQAFIEEAIFGRLKDDNRDVVMSALSSLETFRKQVNPEVIVSSLLNIFQKADLSKDGKWYKVLERAVKILVKEKILKEKKELLDATVMQLLPFMTITNANSKSSDWKMAVCLSESDLCSLHPLLKGWPEALEEAIKSTESAELVGVANEKMILLLSGNLTSGDPLLLLQMVDDLILVAETESDSVGQKVTTHIIGSVLVQCCCNTQMKENYFPVAIRVFRFLDKKIKNLRTYEPEEVRCNSVERVFSFLCFLEESWWNPESLNQSSQDYLHLLLGLFDLLVSGASEGSDALQYRALMNLLFKVHLKDSEVLFKFLSILWTYSYNLSNQLNYEVSAMLQTQALYIGYALLESQTNQKKKKLLSPSSPVVISLLINLGSPVSEVRRAALNCLHSLRGIKDSLFHPVLHHLEEKTEEIVSDPTYIAQIMGTLFEELETQPKQKSQKKKLLEALENILDCVQNPIFPSYIARNLLKILHEIHGEITKPFFAAVSDGMVQQKLLKVLFDLLLNCKNPLCAQTISSVFKGVSVCAEQIVRELEPPKKTKSPATVQQTRREKMQQQRKPQDAELAPETNHFSWQRVMLILELLQHKKKLRRPQALVPALFNLLSRCLEPMASEEENMEYTKQLILSCLLNICQKLSSDGSKVPAVILDKEKFNVELIVQCIRISKMPQTHHHALLLLGAVAGMFPDKVLHNIMPIFTFMGANVLRLDDTYTFQVINKTVQMVIPALIQAEDSDLSESSGGVEEVVIKIIRVFVDALPHVPEHRRLPILSQLITTVGGDKFLWVLLVLLFEQYVTKTVTATSSTDKDAVLEADTEFWISICCEFNVRSQFQSVMKIIQYLTELPENKEGNHKTEPENDGQLFNVESHSDKQLRHFKFLSVSFMSQLLSSQSFVKKIVEYEGREELQELEQRLLEEVLHYINTVASSVEGNVDKPTAKFWRVLLSKCYDMLDKVNALLPTETFIPVIGGLMMNQLPSVRRKAMDLLNNKVQQRTKWQKSQVRQRELVPELIAIVKCRRKEEEEEQAINRQTALFSLKLLCKGFGTENPAPFVPVLKTAIDLISSEKEEKNVMGSALLCIAEVTCTLKAQAIPQLPRLMPALLKTLKNKKELVSNEIYLLSAITALLKVAETLPHFLSPYLLECLLQVVRLEKIVAEFGPSSQISVRVSTLKTILATRLAPRILLPAVTKSKQNCLGPLMNILKEHIAGMEKEHLISHQPELTAFFMKVLDFRTEHAEDDLEEVGKIEAYIIDCLISMVMKLSEASFRPLFFKLFDWSKTEATLRDRLLTFHRIADCIADKLKGLFTLFAGHLVKPFAETLNQVNISKTDEAFFDSDNNTEKSCLLLQFTVDCLHKLFLFDTQKFLSKERAETLMQPLVDQLENVLGGDEKFQERVTAHLIPCIAQFSVAMADDSLWKPLNYQILLKTRHNSPKVRFAALLALIEVAQKLKENYLVLLPESIPFLAELMEDECEEVEQQCQKTIQQLEVILGEPLQSYF</sequence>
<proteinExistence type="inferred from homology"/>
<dbReference type="Proteomes" id="UP000694563">
    <property type="component" value="Chromosome 3"/>
</dbReference>
<comment type="subcellular location">
    <subcellularLocation>
        <location evidence="1 7">Nucleus</location>
        <location evidence="1 7">Nucleolus</location>
    </subcellularLocation>
</comment>
<dbReference type="Gene3D" id="1.25.10.10">
    <property type="entry name" value="Leucine-rich Repeat Variant"/>
    <property type="match status" value="2"/>
</dbReference>
<gene>
    <name evidence="11" type="primary">LOC116993608</name>
</gene>
<comment type="similarity">
    <text evidence="2 7">Belongs to the HEATR1/UTP10 family.</text>
</comment>
<dbReference type="SUPFAM" id="SSF48371">
    <property type="entry name" value="ARM repeat"/>
    <property type="match status" value="2"/>
</dbReference>
<dbReference type="InterPro" id="IPR040191">
    <property type="entry name" value="UTP10"/>
</dbReference>
<dbReference type="GO" id="GO:0030515">
    <property type="term" value="F:snoRNA binding"/>
    <property type="evidence" value="ECO:0007669"/>
    <property type="project" value="TreeGrafter"/>
</dbReference>
<accession>A0A8C3U2L3</accession>
<dbReference type="GO" id="GO:0030686">
    <property type="term" value="C:90S preribosome"/>
    <property type="evidence" value="ECO:0007669"/>
    <property type="project" value="TreeGrafter"/>
</dbReference>
<keyword evidence="6 7" id="KW-0687">Ribonucleoprotein</keyword>
<evidence type="ECO:0000256" key="5">
    <source>
        <dbReference type="ARBA" id="ARBA00023242"/>
    </source>
</evidence>
<protein>
    <recommendedName>
        <fullName evidence="7">HEAT repeat-containing protein 1</fullName>
    </recommendedName>
</protein>
<reference evidence="11" key="1">
    <citation type="submission" date="2020-10" db="EMBL/GenBank/DDBJ databases">
        <title>Catharus ustulatus (Swainson's thrush) genome, bCatUst1, primary haplotype v2.</title>
        <authorList>
            <person name="Delmore K."/>
            <person name="Vafadar M."/>
            <person name="Formenti G."/>
            <person name="Chow W."/>
            <person name="Pelan S."/>
            <person name="Howe K."/>
            <person name="Rhie A."/>
            <person name="Mountcastle J."/>
            <person name="Haase B."/>
            <person name="Fedrigo O."/>
            <person name="Jarvis E.D."/>
        </authorList>
    </citation>
    <scope>NUCLEOTIDE SEQUENCE [LARGE SCALE GENOMIC DNA]</scope>
</reference>
<feature type="coiled-coil region" evidence="8">
    <location>
        <begin position="1498"/>
        <end position="1525"/>
    </location>
</feature>
<organism evidence="11 12">
    <name type="scientific">Catharus ustulatus</name>
    <name type="common">Russet-backed thrush</name>
    <name type="synonym">Hylocichla ustulatus</name>
    <dbReference type="NCBI Taxonomy" id="91951"/>
    <lineage>
        <taxon>Eukaryota</taxon>
        <taxon>Metazoa</taxon>
        <taxon>Chordata</taxon>
        <taxon>Craniata</taxon>
        <taxon>Vertebrata</taxon>
        <taxon>Euteleostomi</taxon>
        <taxon>Archelosauria</taxon>
        <taxon>Archosauria</taxon>
        <taxon>Dinosauria</taxon>
        <taxon>Saurischia</taxon>
        <taxon>Theropoda</taxon>
        <taxon>Coelurosauria</taxon>
        <taxon>Aves</taxon>
        <taxon>Neognathae</taxon>
        <taxon>Neoaves</taxon>
        <taxon>Telluraves</taxon>
        <taxon>Australaves</taxon>
        <taxon>Passeriformes</taxon>
        <taxon>Turdidae</taxon>
        <taxon>Catharus</taxon>
    </lineage>
</organism>
<evidence type="ECO:0000256" key="9">
    <source>
        <dbReference type="SAM" id="MobiDB-lite"/>
    </source>
</evidence>
<evidence type="ECO:0000259" key="10">
    <source>
        <dbReference type="SMART" id="SM01036"/>
    </source>
</evidence>
<dbReference type="GO" id="GO:0034455">
    <property type="term" value="C:t-UTP complex"/>
    <property type="evidence" value="ECO:0007669"/>
    <property type="project" value="TreeGrafter"/>
</dbReference>
<dbReference type="InterPro" id="IPR016024">
    <property type="entry name" value="ARM-type_fold"/>
</dbReference>
<dbReference type="GO" id="GO:0000462">
    <property type="term" value="P:maturation of SSU-rRNA from tricistronic rRNA transcript (SSU-rRNA, 5.8S rRNA, LSU-rRNA)"/>
    <property type="evidence" value="ECO:0007669"/>
    <property type="project" value="TreeGrafter"/>
</dbReference>
<dbReference type="Pfam" id="PF23243">
    <property type="entry name" value="HEAT_HEATR1"/>
    <property type="match status" value="1"/>
</dbReference>
<dbReference type="GO" id="GO:0045943">
    <property type="term" value="P:positive regulation of transcription by RNA polymerase I"/>
    <property type="evidence" value="ECO:0007669"/>
    <property type="project" value="TreeGrafter"/>
</dbReference>
<dbReference type="GO" id="GO:0032040">
    <property type="term" value="C:small-subunit processome"/>
    <property type="evidence" value="ECO:0007669"/>
    <property type="project" value="TreeGrafter"/>
</dbReference>
<comment type="function">
    <text evidence="7">Involved in nucleolar processing of pre-18S ribosomal RNA.</text>
</comment>
<dbReference type="InterPro" id="IPR056473">
    <property type="entry name" value="HEAT_Utp10/HEAT1"/>
</dbReference>
<evidence type="ECO:0000313" key="11">
    <source>
        <dbReference type="Ensembl" id="ENSCUSP00005006915.1"/>
    </source>
</evidence>
<dbReference type="PANTHER" id="PTHR13457">
    <property type="entry name" value="BAP28"/>
    <property type="match status" value="1"/>
</dbReference>
<feature type="compositionally biased region" description="Basic and acidic residues" evidence="9">
    <location>
        <begin position="583"/>
        <end position="596"/>
    </location>
</feature>